<protein>
    <recommendedName>
        <fullName evidence="9">Polysaccharide chain length determinant N-terminal domain-containing protein</fullName>
    </recommendedName>
</protein>
<dbReference type="PANTHER" id="PTHR32309:SF31">
    <property type="entry name" value="CAPSULAR EXOPOLYSACCHARIDE FAMILY"/>
    <property type="match status" value="1"/>
</dbReference>
<gene>
    <name evidence="10" type="ORF">GCM10009740_06870</name>
</gene>
<dbReference type="EMBL" id="BAAANB010000001">
    <property type="protein sequence ID" value="GAA2021018.1"/>
    <property type="molecule type" value="Genomic_DNA"/>
</dbReference>
<feature type="transmembrane region" description="Helical" evidence="8">
    <location>
        <begin position="21"/>
        <end position="37"/>
    </location>
</feature>
<evidence type="ECO:0000256" key="5">
    <source>
        <dbReference type="ARBA" id="ARBA00022989"/>
    </source>
</evidence>
<evidence type="ECO:0000256" key="3">
    <source>
        <dbReference type="ARBA" id="ARBA00022475"/>
    </source>
</evidence>
<sequence>MSEQIVDLRSIWAILRRHTRTLAVAAVAGGLAGAALLETMPPEYTSSTMVLFAPVPAGTTAPVTAHAIDTQVQLARSDTVLGRAGRTLDPPLDADEVADRIAVLSPTEQVLTITARGATAGEAERLATAVARADIDYLQEAASGLSSDERAAMAKRKATLTDTLDAVKSELATTSDRLRSEVPSSPAAKADAATLSQLTARQADIVLEVDALNKQLVSQSASSQPGVGPSLVGPASRAHTLPAVVRGGMFVGLGAASGLGIAAGFVVLRGRREKALRSRDQIADSIGIPVVSSVQSRVPRSVAGWVTLLRSYAPSSTDAWALHQLLQRFTPDGGTGVQSTTGRRGRTQQESSRRSSQLLVLTLDGDQAGLCIGPQLASFAAASGRRTRLVTTSQRQESTNFLLAACSRIGSHQQPRPGLVVDARAEAAGEGDLVVHCVTVSRQQPGSHLVRPDDAVTLLAVSAGGATAEELARVALAADEAGVPLQGIVVANPDALDRTTGRLPAERAVLAPLPSLMTGAEPGEPGVGNAFGRKR</sequence>
<feature type="region of interest" description="Disordered" evidence="7">
    <location>
        <begin position="516"/>
        <end position="535"/>
    </location>
</feature>
<keyword evidence="5 8" id="KW-1133">Transmembrane helix</keyword>
<proteinExistence type="inferred from homology"/>
<comment type="subcellular location">
    <subcellularLocation>
        <location evidence="1">Cell membrane</location>
        <topology evidence="1">Multi-pass membrane protein</topology>
    </subcellularLocation>
</comment>
<dbReference type="InterPro" id="IPR003856">
    <property type="entry name" value="LPS_length_determ_N"/>
</dbReference>
<dbReference type="Proteomes" id="UP001501285">
    <property type="component" value="Unassembled WGS sequence"/>
</dbReference>
<evidence type="ECO:0000259" key="9">
    <source>
        <dbReference type="Pfam" id="PF02706"/>
    </source>
</evidence>
<comment type="similarity">
    <text evidence="2">Belongs to the CpsC/CapA family.</text>
</comment>
<reference evidence="10 11" key="1">
    <citation type="journal article" date="2019" name="Int. J. Syst. Evol. Microbiol.">
        <title>The Global Catalogue of Microorganisms (GCM) 10K type strain sequencing project: providing services to taxonomists for standard genome sequencing and annotation.</title>
        <authorList>
            <consortium name="The Broad Institute Genomics Platform"/>
            <consortium name="The Broad Institute Genome Sequencing Center for Infectious Disease"/>
            <person name="Wu L."/>
            <person name="Ma J."/>
        </authorList>
    </citation>
    <scope>NUCLEOTIDE SEQUENCE [LARGE SCALE GENOMIC DNA]</scope>
    <source>
        <strain evidence="10 11">JCM 14283</strain>
    </source>
</reference>
<accession>A0ABN2TU98</accession>
<evidence type="ECO:0000313" key="11">
    <source>
        <dbReference type="Proteomes" id="UP001501285"/>
    </source>
</evidence>
<evidence type="ECO:0000256" key="6">
    <source>
        <dbReference type="ARBA" id="ARBA00023136"/>
    </source>
</evidence>
<keyword evidence="4 8" id="KW-0812">Transmembrane</keyword>
<name>A0ABN2TU98_9MICO</name>
<dbReference type="PANTHER" id="PTHR32309">
    <property type="entry name" value="TYROSINE-PROTEIN KINASE"/>
    <property type="match status" value="1"/>
</dbReference>
<feature type="domain" description="Polysaccharide chain length determinant N-terminal" evidence="9">
    <location>
        <begin position="6"/>
        <end position="81"/>
    </location>
</feature>
<dbReference type="InterPro" id="IPR050445">
    <property type="entry name" value="Bact_polysacc_biosynth/exp"/>
</dbReference>
<evidence type="ECO:0000256" key="2">
    <source>
        <dbReference type="ARBA" id="ARBA00006683"/>
    </source>
</evidence>
<dbReference type="Pfam" id="PF02706">
    <property type="entry name" value="Wzz"/>
    <property type="match status" value="1"/>
</dbReference>
<evidence type="ECO:0000313" key="10">
    <source>
        <dbReference type="EMBL" id="GAA2021018.1"/>
    </source>
</evidence>
<evidence type="ECO:0000256" key="4">
    <source>
        <dbReference type="ARBA" id="ARBA00022692"/>
    </source>
</evidence>
<evidence type="ECO:0000256" key="1">
    <source>
        <dbReference type="ARBA" id="ARBA00004651"/>
    </source>
</evidence>
<keyword evidence="6 8" id="KW-0472">Membrane</keyword>
<comment type="caution">
    <text evidence="10">The sequence shown here is derived from an EMBL/GenBank/DDBJ whole genome shotgun (WGS) entry which is preliminary data.</text>
</comment>
<keyword evidence="11" id="KW-1185">Reference proteome</keyword>
<feature type="region of interest" description="Disordered" evidence="7">
    <location>
        <begin position="332"/>
        <end position="355"/>
    </location>
</feature>
<keyword evidence="3" id="KW-1003">Cell membrane</keyword>
<feature type="transmembrane region" description="Helical" evidence="8">
    <location>
        <begin position="247"/>
        <end position="268"/>
    </location>
</feature>
<organism evidence="10 11">
    <name type="scientific">Terrabacter terrae</name>
    <dbReference type="NCBI Taxonomy" id="318434"/>
    <lineage>
        <taxon>Bacteria</taxon>
        <taxon>Bacillati</taxon>
        <taxon>Actinomycetota</taxon>
        <taxon>Actinomycetes</taxon>
        <taxon>Micrococcales</taxon>
        <taxon>Intrasporangiaceae</taxon>
        <taxon>Terrabacter</taxon>
    </lineage>
</organism>
<evidence type="ECO:0000256" key="8">
    <source>
        <dbReference type="SAM" id="Phobius"/>
    </source>
</evidence>
<evidence type="ECO:0000256" key="7">
    <source>
        <dbReference type="SAM" id="MobiDB-lite"/>
    </source>
</evidence>
<dbReference type="RefSeq" id="WP_343987539.1">
    <property type="nucleotide sequence ID" value="NZ_BAAANB010000001.1"/>
</dbReference>